<gene>
    <name evidence="1" type="ORF">BECKLFY1418A_GA0070994_11102</name>
</gene>
<name>A0A450V5I7_9GAMM</name>
<organism evidence="1">
    <name type="scientific">Candidatus Kentrum sp. LFY</name>
    <dbReference type="NCBI Taxonomy" id="2126342"/>
    <lineage>
        <taxon>Bacteria</taxon>
        <taxon>Pseudomonadati</taxon>
        <taxon>Pseudomonadota</taxon>
        <taxon>Gammaproteobacteria</taxon>
        <taxon>Candidatus Kentrum</taxon>
    </lineage>
</organism>
<sequence>MGLVTQWNSYTGNVALECVADTLASVVCTESENESPPYLFSKKHEAGSLDIHFGEIENRW</sequence>
<reference evidence="1" key="1">
    <citation type="submission" date="2019-02" db="EMBL/GenBank/DDBJ databases">
        <authorList>
            <person name="Gruber-Vodicka R. H."/>
            <person name="Seah K. B. B."/>
        </authorList>
    </citation>
    <scope>NUCLEOTIDE SEQUENCE</scope>
    <source>
        <strain evidence="1">BECK_M6</strain>
    </source>
</reference>
<protein>
    <submittedName>
        <fullName evidence="1">Uncharacterized protein</fullName>
    </submittedName>
</protein>
<dbReference type="EMBL" id="CAADFH010000110">
    <property type="protein sequence ID" value="VFK00026.1"/>
    <property type="molecule type" value="Genomic_DNA"/>
</dbReference>
<evidence type="ECO:0000313" key="1">
    <source>
        <dbReference type="EMBL" id="VFK00026.1"/>
    </source>
</evidence>
<proteinExistence type="predicted"/>
<accession>A0A450V5I7</accession>
<dbReference type="AlphaFoldDB" id="A0A450V5I7"/>